<dbReference type="NCBIfam" id="TIGR03019">
    <property type="entry name" value="pepcterm_femAB"/>
    <property type="match status" value="1"/>
</dbReference>
<feature type="domain" description="BioF2-like acetyltransferase" evidence="1">
    <location>
        <begin position="154"/>
        <end position="284"/>
    </location>
</feature>
<dbReference type="Gene3D" id="3.40.630.30">
    <property type="match status" value="1"/>
</dbReference>
<dbReference type="AlphaFoldDB" id="A0A3P3VSY3"/>
<dbReference type="InterPro" id="IPR038740">
    <property type="entry name" value="BioF2-like_GNAT_dom"/>
</dbReference>
<evidence type="ECO:0000313" key="3">
    <source>
        <dbReference type="Proteomes" id="UP000280792"/>
    </source>
</evidence>
<dbReference type="SUPFAM" id="SSF55729">
    <property type="entry name" value="Acyl-CoA N-acyltransferases (Nat)"/>
    <property type="match status" value="1"/>
</dbReference>
<reference evidence="2 3" key="1">
    <citation type="submission" date="2018-08" db="EMBL/GenBank/DDBJ databases">
        <authorList>
            <person name="Khan S.A."/>
        </authorList>
    </citation>
    <scope>NUCLEOTIDE SEQUENCE [LARGE SCALE GENOMIC DNA]</scope>
    <source>
        <strain evidence="2 3">GTF-13</strain>
    </source>
</reference>
<proteinExistence type="predicted"/>
<evidence type="ECO:0000259" key="1">
    <source>
        <dbReference type="Pfam" id="PF13480"/>
    </source>
</evidence>
<protein>
    <submittedName>
        <fullName evidence="2">FemAB family PEP-CTERM system-associated protein</fullName>
    </submittedName>
</protein>
<keyword evidence="3" id="KW-1185">Reference proteome</keyword>
<dbReference type="InterPro" id="IPR016181">
    <property type="entry name" value="Acyl_CoA_acyltransferase"/>
</dbReference>
<accession>A0A3P3VSY3</accession>
<dbReference type="Pfam" id="PF13480">
    <property type="entry name" value="Acetyltransf_6"/>
    <property type="match status" value="1"/>
</dbReference>
<dbReference type="PANTHER" id="PTHR36174">
    <property type="entry name" value="LIPID II:GLYCINE GLYCYLTRANSFERASE"/>
    <property type="match status" value="1"/>
</dbReference>
<reference evidence="2 3" key="2">
    <citation type="submission" date="2018-12" db="EMBL/GenBank/DDBJ databases">
        <title>Simiduia agarivorans gen. nov., sp. nov., a marine, agarolytic bacterium isolated from shallow coastal water from Keelung, Taiwan.</title>
        <authorList>
            <person name="Shieh W.Y."/>
        </authorList>
    </citation>
    <scope>NUCLEOTIDE SEQUENCE [LARGE SCALE GENOMIC DNA]</scope>
    <source>
        <strain evidence="2 3">GTF-13</strain>
    </source>
</reference>
<name>A0A3P3VSY3_9GAMM</name>
<dbReference type="InterPro" id="IPR050644">
    <property type="entry name" value="PG_Glycine_Bridge_Synth"/>
</dbReference>
<dbReference type="InterPro" id="IPR017469">
    <property type="entry name" value="PEP-CTERM_FemAB-rel"/>
</dbReference>
<organism evidence="2 3">
    <name type="scientific">Aestuariirhabdus litorea</name>
    <dbReference type="NCBI Taxonomy" id="2528527"/>
    <lineage>
        <taxon>Bacteria</taxon>
        <taxon>Pseudomonadati</taxon>
        <taxon>Pseudomonadota</taxon>
        <taxon>Gammaproteobacteria</taxon>
        <taxon>Oceanospirillales</taxon>
        <taxon>Aestuariirhabdaceae</taxon>
        <taxon>Aestuariirhabdus</taxon>
    </lineage>
</organism>
<dbReference type="Proteomes" id="UP000280792">
    <property type="component" value="Unassembled WGS sequence"/>
</dbReference>
<dbReference type="EMBL" id="QWEZ01000001">
    <property type="protein sequence ID" value="RRJ84589.1"/>
    <property type="molecule type" value="Genomic_DNA"/>
</dbReference>
<sequence length="343" mass="38799">MSLVIEEVRGALARKEWNGYLDQHEHSTVFHRYEWGEAVVATYGGEYIYIVAKEEGSIRGVLPLGRSKSFLFGDYLCSVPFGVYGGIVADTEDIAQQLDSYACRLAENMNVDYLEVRNQQGTGRGTPGRDIYVTFRKPILEGAENNLKAIPRKQRAVVRKGINLGLSFSITKDVDTFYKLYSESVRNLGTPVFSKDLFRNILRFFPDQSFILTIFDKDNPVCSVLTLSYKKEIIPYYGGGGHLARALHGNDFMYWKLMEWAANSGFTSFDFGRSKVGTGSFSFKKNWGFESTPLAYEYFLVRKQSVPDKSPLNPKIKPLIEVWKRMPLSLTNTIGPFVSKSLG</sequence>
<evidence type="ECO:0000313" key="2">
    <source>
        <dbReference type="EMBL" id="RRJ84589.1"/>
    </source>
</evidence>
<dbReference type="RefSeq" id="WP_125015020.1">
    <property type="nucleotide sequence ID" value="NZ_QWEZ01000001.1"/>
</dbReference>
<dbReference type="PANTHER" id="PTHR36174:SF1">
    <property type="entry name" value="LIPID II:GLYCINE GLYCYLTRANSFERASE"/>
    <property type="match status" value="1"/>
</dbReference>
<gene>
    <name evidence="2" type="ORF">D0544_05655</name>
</gene>
<comment type="caution">
    <text evidence="2">The sequence shown here is derived from an EMBL/GenBank/DDBJ whole genome shotgun (WGS) entry which is preliminary data.</text>
</comment>